<dbReference type="Proteomes" id="UP000006039">
    <property type="component" value="Unassembled WGS sequence"/>
</dbReference>
<dbReference type="GeneID" id="20345815"/>
<evidence type="ECO:0000313" key="1">
    <source>
        <dbReference type="EMBL" id="EJT75422.1"/>
    </source>
</evidence>
<dbReference type="RefSeq" id="XP_009221422.1">
    <property type="nucleotide sequence ID" value="XM_009223158.1"/>
</dbReference>
<evidence type="ECO:0000313" key="3">
    <source>
        <dbReference type="Proteomes" id="UP000006039"/>
    </source>
</evidence>
<name>J3NVP4_GAET3</name>
<dbReference type="Gene3D" id="2.60.40.640">
    <property type="match status" value="1"/>
</dbReference>
<dbReference type="OrthoDB" id="2333384at2759"/>
<accession>J3NVP4</accession>
<dbReference type="eggNOG" id="ENOG502SPEF">
    <property type="taxonomic scope" value="Eukaryota"/>
</dbReference>
<protein>
    <recommendedName>
        <fullName evidence="4">Arrestin-like N-terminal domain-containing protein</fullName>
    </recommendedName>
</protein>
<keyword evidence="3" id="KW-1185">Reference proteome</keyword>
<reference evidence="1" key="2">
    <citation type="submission" date="2010-07" db="EMBL/GenBank/DDBJ databases">
        <authorList>
            <consortium name="The Broad Institute Genome Sequencing Platform"/>
            <consortium name="Broad Institute Genome Sequencing Center for Infectious Disease"/>
            <person name="Ma L.-J."/>
            <person name="Dead R."/>
            <person name="Young S."/>
            <person name="Zeng Q."/>
            <person name="Koehrsen M."/>
            <person name="Alvarado L."/>
            <person name="Berlin A."/>
            <person name="Chapman S.B."/>
            <person name="Chen Z."/>
            <person name="Freedman E."/>
            <person name="Gellesch M."/>
            <person name="Goldberg J."/>
            <person name="Griggs A."/>
            <person name="Gujja S."/>
            <person name="Heilman E.R."/>
            <person name="Heiman D."/>
            <person name="Hepburn T."/>
            <person name="Howarth C."/>
            <person name="Jen D."/>
            <person name="Larson L."/>
            <person name="Mehta T."/>
            <person name="Neiman D."/>
            <person name="Pearson M."/>
            <person name="Roberts A."/>
            <person name="Saif S."/>
            <person name="Shea T."/>
            <person name="Shenoy N."/>
            <person name="Sisk P."/>
            <person name="Stolte C."/>
            <person name="Sykes S."/>
            <person name="Walk T."/>
            <person name="White J."/>
            <person name="Yandava C."/>
            <person name="Haas B."/>
            <person name="Nusbaum C."/>
            <person name="Birren B."/>
        </authorList>
    </citation>
    <scope>NUCLEOTIDE SEQUENCE</scope>
    <source>
        <strain evidence="1">R3-111a-1</strain>
    </source>
</reference>
<dbReference type="EnsemblFungi" id="EJT75422">
    <property type="protein sequence ID" value="EJT75422"/>
    <property type="gene ID" value="GGTG_05357"/>
</dbReference>
<dbReference type="HOGENOM" id="CLU_042066_1_0_1"/>
<dbReference type="EMBL" id="GL385397">
    <property type="protein sequence ID" value="EJT75422.1"/>
    <property type="molecule type" value="Genomic_DNA"/>
</dbReference>
<evidence type="ECO:0000313" key="2">
    <source>
        <dbReference type="EnsemblFungi" id="EJT75422"/>
    </source>
</evidence>
<dbReference type="VEuPathDB" id="FungiDB:GGTG_05357"/>
<reference evidence="3" key="1">
    <citation type="submission" date="2010-07" db="EMBL/GenBank/DDBJ databases">
        <title>The genome sequence of Gaeumannomyces graminis var. tritici strain R3-111a-1.</title>
        <authorList>
            <consortium name="The Broad Institute Genome Sequencing Platform"/>
            <person name="Ma L.-J."/>
            <person name="Dead R."/>
            <person name="Young S."/>
            <person name="Zeng Q."/>
            <person name="Koehrsen M."/>
            <person name="Alvarado L."/>
            <person name="Berlin A."/>
            <person name="Chapman S.B."/>
            <person name="Chen Z."/>
            <person name="Freedman E."/>
            <person name="Gellesch M."/>
            <person name="Goldberg J."/>
            <person name="Griggs A."/>
            <person name="Gujja S."/>
            <person name="Heilman E.R."/>
            <person name="Heiman D."/>
            <person name="Hepburn T."/>
            <person name="Howarth C."/>
            <person name="Jen D."/>
            <person name="Larson L."/>
            <person name="Mehta T."/>
            <person name="Neiman D."/>
            <person name="Pearson M."/>
            <person name="Roberts A."/>
            <person name="Saif S."/>
            <person name="Shea T."/>
            <person name="Shenoy N."/>
            <person name="Sisk P."/>
            <person name="Stolte C."/>
            <person name="Sykes S."/>
            <person name="Walk T."/>
            <person name="White J."/>
            <person name="Yandava C."/>
            <person name="Haas B."/>
            <person name="Nusbaum C."/>
            <person name="Birren B."/>
        </authorList>
    </citation>
    <scope>NUCLEOTIDE SEQUENCE [LARGE SCALE GENOMIC DNA]</scope>
    <source>
        <strain evidence="3">R3-111a-1</strain>
    </source>
</reference>
<evidence type="ECO:0008006" key="4">
    <source>
        <dbReference type="Google" id="ProtNLM"/>
    </source>
</evidence>
<dbReference type="AlphaFoldDB" id="J3NVP4"/>
<sequence length="467" mass="50189">MGPVRRRRTPALSIELLDDQTAFLPGDIILGRVVRRTATDNPNADVTVTLCGRTLSRVTVTTRDSGGDSHHTHHSACFPLVDDGARAQRLASGPLHIPDVDGAEAEWPFSIQLPLRVDPAGPAAAAAGDRTFVPAAEVASHPLPCSYASFGYDVEAAVEYWIAATVELVGKRDKPERAEAVLPITVNTVRPGPRLADYGLATTSRRAQVATHRLVPGMAAAGSRLSLSQRAQRLFRSSRVPVFAGAVEFGLPTAVQLEDRSPVPVLVRFASDPYQGSAEVEGRPQRVKLAKLIMTLRGSTVVRSGSAQATGPESQGRVLLWPPGDKEPAKPFYVPCSDEWPAADVGEHVGLRLGRKGVIGMSNLCPTFTTYLIRRVYEIEFEVHLDIAGEITKHKFESDLEIAAPFDTRPYPPTDESMPPPSFDEALRSPNLGGQGQHFGSMARSGAYTGLDMASGIINVIAEGARD</sequence>
<dbReference type="InterPro" id="IPR014752">
    <property type="entry name" value="Arrestin-like_C"/>
</dbReference>
<proteinExistence type="predicted"/>
<reference evidence="1" key="3">
    <citation type="submission" date="2010-09" db="EMBL/GenBank/DDBJ databases">
        <title>Annotation of Gaeumannomyces graminis var. tritici R3-111a-1.</title>
        <authorList>
            <consortium name="The Broad Institute Genome Sequencing Platform"/>
            <person name="Ma L.-J."/>
            <person name="Dead R."/>
            <person name="Young S.K."/>
            <person name="Zeng Q."/>
            <person name="Gargeya S."/>
            <person name="Fitzgerald M."/>
            <person name="Haas B."/>
            <person name="Abouelleil A."/>
            <person name="Alvarado L."/>
            <person name="Arachchi H.M."/>
            <person name="Berlin A."/>
            <person name="Brown A."/>
            <person name="Chapman S.B."/>
            <person name="Chen Z."/>
            <person name="Dunbar C."/>
            <person name="Freedman E."/>
            <person name="Gearin G."/>
            <person name="Gellesch M."/>
            <person name="Goldberg J."/>
            <person name="Griggs A."/>
            <person name="Gujja S."/>
            <person name="Heiman D."/>
            <person name="Howarth C."/>
            <person name="Larson L."/>
            <person name="Lui A."/>
            <person name="MacDonald P.J.P."/>
            <person name="Mehta T."/>
            <person name="Montmayeur A."/>
            <person name="Murphy C."/>
            <person name="Neiman D."/>
            <person name="Pearson M."/>
            <person name="Priest M."/>
            <person name="Roberts A."/>
            <person name="Saif S."/>
            <person name="Shea T."/>
            <person name="Shenoy N."/>
            <person name="Sisk P."/>
            <person name="Stolte C."/>
            <person name="Sykes S."/>
            <person name="Yandava C."/>
            <person name="Wortman J."/>
            <person name="Nusbaum C."/>
            <person name="Birren B."/>
        </authorList>
    </citation>
    <scope>NUCLEOTIDE SEQUENCE</scope>
    <source>
        <strain evidence="1">R3-111a-1</strain>
    </source>
</reference>
<reference evidence="2" key="5">
    <citation type="submission" date="2018-04" db="UniProtKB">
        <authorList>
            <consortium name="EnsemblFungi"/>
        </authorList>
    </citation>
    <scope>IDENTIFICATION</scope>
    <source>
        <strain evidence="2">R3-111a-1</strain>
    </source>
</reference>
<organism evidence="1">
    <name type="scientific">Gaeumannomyces tritici (strain R3-111a-1)</name>
    <name type="common">Wheat and barley take-all root rot fungus</name>
    <name type="synonym">Gaeumannomyces graminis var. tritici</name>
    <dbReference type="NCBI Taxonomy" id="644352"/>
    <lineage>
        <taxon>Eukaryota</taxon>
        <taxon>Fungi</taxon>
        <taxon>Dikarya</taxon>
        <taxon>Ascomycota</taxon>
        <taxon>Pezizomycotina</taxon>
        <taxon>Sordariomycetes</taxon>
        <taxon>Sordariomycetidae</taxon>
        <taxon>Magnaporthales</taxon>
        <taxon>Magnaporthaceae</taxon>
        <taxon>Gaeumannomyces</taxon>
    </lineage>
</organism>
<reference evidence="2" key="4">
    <citation type="journal article" date="2015" name="G3 (Bethesda)">
        <title>Genome sequences of three phytopathogenic species of the Magnaporthaceae family of fungi.</title>
        <authorList>
            <person name="Okagaki L.H."/>
            <person name="Nunes C.C."/>
            <person name="Sailsbery J."/>
            <person name="Clay B."/>
            <person name="Brown D."/>
            <person name="John T."/>
            <person name="Oh Y."/>
            <person name="Young N."/>
            <person name="Fitzgerald M."/>
            <person name="Haas B.J."/>
            <person name="Zeng Q."/>
            <person name="Young S."/>
            <person name="Adiconis X."/>
            <person name="Fan L."/>
            <person name="Levin J.Z."/>
            <person name="Mitchell T.K."/>
            <person name="Okubara P.A."/>
            <person name="Farman M.L."/>
            <person name="Kohn L.M."/>
            <person name="Birren B."/>
            <person name="Ma L.-J."/>
            <person name="Dean R.A."/>
        </authorList>
    </citation>
    <scope>NUCLEOTIDE SEQUENCE</scope>
    <source>
        <strain evidence="2">R3-111a-1</strain>
    </source>
</reference>
<gene>
    <name evidence="2" type="primary">20345815</name>
    <name evidence="1" type="ORF">GGTG_05357</name>
</gene>